<dbReference type="PROSITE" id="PS51192">
    <property type="entry name" value="HELICASE_ATP_BIND_1"/>
    <property type="match status" value="1"/>
</dbReference>
<dbReference type="STRING" id="1120990.SAMN03080614_10498"/>
<keyword evidence="2" id="KW-0378">Hydrolase</keyword>
<evidence type="ECO:0000256" key="4">
    <source>
        <dbReference type="ARBA" id="ARBA00022840"/>
    </source>
</evidence>
<sequence length="381" mass="43000">MKKDKENWQILERLKPFIKEAWENHKFSKPTPIQLESIPHILEGKDVIAHSPTGTGKTLAYIIPLLEKIDPKNKTVQGLILAPSHELVMQIYGVITEWSQGSEIKAIPLIGGANINKQIEKLKEKPQIVIGSVGRVIELMNLKKLKLHGIKTIVLDEFDALMAKEHINKIKTIVDATLRDRQILCFSATLPREVEELALSLTKNPQLIQIKKEESGSNTQHFYIEVEGRKKVDILSKILKNEKMKVLCFVNNHHKLLELEAKLTFKGHTFKVLSSNTGKRERVDAIQSFKKGKILILLATEVSARGLDIPGITHVINFDLPYDEKGYIHRSGRCGRMGAKGTVISLVTKNESLQLKRICRKIKGISLKEKVLSFGKLVDSQ</sequence>
<feature type="domain" description="Helicase C-terminal" evidence="6">
    <location>
        <begin position="218"/>
        <end position="378"/>
    </location>
</feature>
<dbReference type="AlphaFoldDB" id="A0A1I0BW78"/>
<dbReference type="PROSITE" id="PS51194">
    <property type="entry name" value="HELICASE_CTER"/>
    <property type="match status" value="1"/>
</dbReference>
<dbReference type="EMBL" id="FOIF01000049">
    <property type="protein sequence ID" value="SET10707.1"/>
    <property type="molecule type" value="Genomic_DNA"/>
</dbReference>
<name>A0A1I0BW78_9FIRM</name>
<dbReference type="SUPFAM" id="SSF52540">
    <property type="entry name" value="P-loop containing nucleoside triphosphate hydrolases"/>
    <property type="match status" value="1"/>
</dbReference>
<dbReference type="GO" id="GO:0033592">
    <property type="term" value="F:RNA strand annealing activity"/>
    <property type="evidence" value="ECO:0007669"/>
    <property type="project" value="TreeGrafter"/>
</dbReference>
<dbReference type="Proteomes" id="UP000243819">
    <property type="component" value="Unassembled WGS sequence"/>
</dbReference>
<evidence type="ECO:0000256" key="2">
    <source>
        <dbReference type="ARBA" id="ARBA00022801"/>
    </source>
</evidence>
<dbReference type="PANTHER" id="PTHR47963">
    <property type="entry name" value="DEAD-BOX ATP-DEPENDENT RNA HELICASE 47, MITOCHONDRIAL"/>
    <property type="match status" value="1"/>
</dbReference>
<protein>
    <submittedName>
        <fullName evidence="7">Superfamily II DNA and RNA helicase</fullName>
    </submittedName>
</protein>
<proteinExistence type="predicted"/>
<dbReference type="GO" id="GO:0005524">
    <property type="term" value="F:ATP binding"/>
    <property type="evidence" value="ECO:0007669"/>
    <property type="project" value="UniProtKB-KW"/>
</dbReference>
<dbReference type="InterPro" id="IPR014001">
    <property type="entry name" value="Helicase_ATP-bd"/>
</dbReference>
<gene>
    <name evidence="7" type="ORF">SAMN03080614_10498</name>
</gene>
<dbReference type="InterPro" id="IPR050547">
    <property type="entry name" value="DEAD_box_RNA_helicases"/>
</dbReference>
<evidence type="ECO:0000256" key="1">
    <source>
        <dbReference type="ARBA" id="ARBA00022741"/>
    </source>
</evidence>
<organism evidence="7 8">
    <name type="scientific">Anaerobranca gottschalkii DSM 13577</name>
    <dbReference type="NCBI Taxonomy" id="1120990"/>
    <lineage>
        <taxon>Bacteria</taxon>
        <taxon>Bacillati</taxon>
        <taxon>Bacillota</taxon>
        <taxon>Clostridia</taxon>
        <taxon>Eubacteriales</taxon>
        <taxon>Proteinivoracaceae</taxon>
        <taxon>Anaerobranca</taxon>
    </lineage>
</organism>
<dbReference type="Gene3D" id="3.40.50.300">
    <property type="entry name" value="P-loop containing nucleotide triphosphate hydrolases"/>
    <property type="match status" value="2"/>
</dbReference>
<evidence type="ECO:0000313" key="7">
    <source>
        <dbReference type="EMBL" id="SET10707.1"/>
    </source>
</evidence>
<dbReference type="Pfam" id="PF00270">
    <property type="entry name" value="DEAD"/>
    <property type="match status" value="1"/>
</dbReference>
<keyword evidence="8" id="KW-1185">Reference proteome</keyword>
<evidence type="ECO:0000256" key="3">
    <source>
        <dbReference type="ARBA" id="ARBA00022806"/>
    </source>
</evidence>
<accession>A0A1I0BW78</accession>
<dbReference type="InterPro" id="IPR027417">
    <property type="entry name" value="P-loop_NTPase"/>
</dbReference>
<dbReference type="GO" id="GO:0005829">
    <property type="term" value="C:cytosol"/>
    <property type="evidence" value="ECO:0007669"/>
    <property type="project" value="TreeGrafter"/>
</dbReference>
<evidence type="ECO:0000259" key="5">
    <source>
        <dbReference type="PROSITE" id="PS51192"/>
    </source>
</evidence>
<dbReference type="GO" id="GO:0009409">
    <property type="term" value="P:response to cold"/>
    <property type="evidence" value="ECO:0007669"/>
    <property type="project" value="TreeGrafter"/>
</dbReference>
<keyword evidence="4" id="KW-0067">ATP-binding</keyword>
<dbReference type="OrthoDB" id="9805696at2"/>
<reference evidence="8" key="1">
    <citation type="submission" date="2016-10" db="EMBL/GenBank/DDBJ databases">
        <authorList>
            <person name="Varghese N."/>
            <person name="Submissions S."/>
        </authorList>
    </citation>
    <scope>NUCLEOTIDE SEQUENCE [LARGE SCALE GENOMIC DNA]</scope>
    <source>
        <strain evidence="8">DSM 13577</strain>
    </source>
</reference>
<dbReference type="CDD" id="cd00268">
    <property type="entry name" value="DEADc"/>
    <property type="match status" value="1"/>
</dbReference>
<evidence type="ECO:0000313" key="8">
    <source>
        <dbReference type="Proteomes" id="UP000243819"/>
    </source>
</evidence>
<dbReference type="GO" id="GO:0005840">
    <property type="term" value="C:ribosome"/>
    <property type="evidence" value="ECO:0007669"/>
    <property type="project" value="TreeGrafter"/>
</dbReference>
<dbReference type="RefSeq" id="WP_091351271.1">
    <property type="nucleotide sequence ID" value="NZ_FOIF01000049.1"/>
</dbReference>
<dbReference type="GO" id="GO:0016787">
    <property type="term" value="F:hydrolase activity"/>
    <property type="evidence" value="ECO:0007669"/>
    <property type="project" value="UniProtKB-KW"/>
</dbReference>
<dbReference type="PANTHER" id="PTHR47963:SF7">
    <property type="entry name" value="ATP-DEPENDENT RNA HELICASE YFML-RELATED"/>
    <property type="match status" value="1"/>
</dbReference>
<dbReference type="CDD" id="cd18787">
    <property type="entry name" value="SF2_C_DEAD"/>
    <property type="match status" value="1"/>
</dbReference>
<feature type="domain" description="Helicase ATP-binding" evidence="5">
    <location>
        <begin position="38"/>
        <end position="208"/>
    </location>
</feature>
<dbReference type="InterPro" id="IPR011545">
    <property type="entry name" value="DEAD/DEAH_box_helicase_dom"/>
</dbReference>
<dbReference type="GO" id="GO:0003724">
    <property type="term" value="F:RNA helicase activity"/>
    <property type="evidence" value="ECO:0007669"/>
    <property type="project" value="TreeGrafter"/>
</dbReference>
<keyword evidence="3 7" id="KW-0347">Helicase</keyword>
<dbReference type="InterPro" id="IPR044742">
    <property type="entry name" value="DEAD/DEAH_RhlB"/>
</dbReference>
<dbReference type="SMART" id="SM00487">
    <property type="entry name" value="DEXDc"/>
    <property type="match status" value="1"/>
</dbReference>
<dbReference type="Pfam" id="PF00271">
    <property type="entry name" value="Helicase_C"/>
    <property type="match status" value="1"/>
</dbReference>
<dbReference type="SMART" id="SM00490">
    <property type="entry name" value="HELICc"/>
    <property type="match status" value="1"/>
</dbReference>
<evidence type="ECO:0000259" key="6">
    <source>
        <dbReference type="PROSITE" id="PS51194"/>
    </source>
</evidence>
<keyword evidence="1" id="KW-0547">Nucleotide-binding</keyword>
<dbReference type="InterPro" id="IPR001650">
    <property type="entry name" value="Helicase_C-like"/>
</dbReference>